<dbReference type="PROSITE" id="PS51160">
    <property type="entry name" value="ACYLPHOSPHATASE_3"/>
    <property type="match status" value="1"/>
</dbReference>
<comment type="catalytic activity">
    <reaction evidence="7 8">
        <text>C-terminal L-cysteinyl-[HypE protein] + carbamoyl phosphate + ATP + H2O = C-terminal S-carboxamide-L-cysteinyl-[HypE protein] + AMP + phosphate + diphosphate + H(+)</text>
        <dbReference type="Rhea" id="RHEA:55636"/>
        <dbReference type="Rhea" id="RHEA-COMP:14247"/>
        <dbReference type="Rhea" id="RHEA-COMP:14392"/>
        <dbReference type="ChEBI" id="CHEBI:15377"/>
        <dbReference type="ChEBI" id="CHEBI:15378"/>
        <dbReference type="ChEBI" id="CHEBI:30616"/>
        <dbReference type="ChEBI" id="CHEBI:33019"/>
        <dbReference type="ChEBI" id="CHEBI:43474"/>
        <dbReference type="ChEBI" id="CHEBI:58228"/>
        <dbReference type="ChEBI" id="CHEBI:76913"/>
        <dbReference type="ChEBI" id="CHEBI:139126"/>
        <dbReference type="ChEBI" id="CHEBI:456215"/>
    </reaction>
</comment>
<sequence>MNRHDPAPDRIVARALTVTGRVQGVGFRPFVFRIAQRFGLAGFVLNRSGQVDIHVEGPPAALEAFEAALLAEAPPLARPELSARAATQVMACDGFTIRPSDAAAAADIHLPPDLFCCDDCLAEMSDPAQRRYRYPFTNCTQCGPRFSIIRDMPYDRASTAMAGFALCDACRAEFENPLDRRFHAQPLACPDCGPVLRFVQDGQRRVGNEEALQHAVALLRAGGILAVKGVGGYHLMCDAGNDAAVQRLRARKRRPDKPLAVMFPQSGPEGLAALEPHVTPDTEERATIRSAERPIVLVPRRIDSTLSPQLAPGLDTLGVFLPYSPLHHLILSDFGAPLVATSGNISGEPVIIDPDEAETGLAGVADAFVHHDRPILRPVDDSVVRVIGGVARRLRVGRGLAPLELALPESADKPVIATGGHMKGAVALGWQGRAVLSPHIGELDSPRALSVFADALTDLTTIHRVDPRRVLCDANPAYAGTRWARAGALPVAPVTHHVAHASALAGERPEVGDWLTFAWDGVGLGPDGTLWGGEALAGAPGRWRRVASFRPFRLLAPDVAAREPWRSAAALMWDAGQDYTPGRDGAALARQAWGRGVGVFETSSAGRLFDAAAALVLGVEAVSYEGQGPMLLEAAAGQQAGDGPALPLCHDAQGILRCDWAPLLPMLCDTTRGVQDRAASFHAAMAGAIVAQATALRREIPIDAIGLTGGVFTNRRLCETTAALLQQAGFAVCQHRHVPAGDGGLAFGQLVEGLARHQQGTRG</sequence>
<dbReference type="Pfam" id="PF22521">
    <property type="entry name" value="HypF_C_2"/>
    <property type="match status" value="1"/>
</dbReference>
<dbReference type="InterPro" id="IPR017968">
    <property type="entry name" value="Acylphosphatase_CS"/>
</dbReference>
<evidence type="ECO:0000256" key="9">
    <source>
        <dbReference type="PROSITE-ProRule" id="PRU00520"/>
    </source>
</evidence>
<feature type="domain" description="Acylphosphatase-like" evidence="10">
    <location>
        <begin position="13"/>
        <end position="99"/>
    </location>
</feature>
<proteinExistence type="inferred from homology"/>
<dbReference type="PANTHER" id="PTHR42959">
    <property type="entry name" value="CARBAMOYLTRANSFERASE"/>
    <property type="match status" value="1"/>
</dbReference>
<evidence type="ECO:0000313" key="13">
    <source>
        <dbReference type="Proteomes" id="UP001348149"/>
    </source>
</evidence>
<comment type="function">
    <text evidence="8">Involved in the maturation of [NiFe] hydrogenases. Along with HypE, it catalyzes the synthesis of the CN ligands of the active site iron of [NiFe]-hydrogenases. HypF functions as a carbamoyl transferase using carbamoylphosphate as a substrate and transferring the carboxamido moiety in an ATP-dependent reaction to the thiolate of the C-terminal cysteine of HypE yielding a protein-S-carboxamide.</text>
</comment>
<dbReference type="RefSeq" id="WP_326298817.1">
    <property type="nucleotide sequence ID" value="NZ_JAYLLH010000028.1"/>
</dbReference>
<feature type="domain" description="YrdC-like" evidence="11">
    <location>
        <begin position="209"/>
        <end position="399"/>
    </location>
</feature>
<accession>A0ABU6HMX1</accession>
<dbReference type="Gene3D" id="3.30.420.360">
    <property type="match status" value="1"/>
</dbReference>
<dbReference type="PROSITE" id="PS00150">
    <property type="entry name" value="ACYLPHOSPHATASE_1"/>
    <property type="match status" value="1"/>
</dbReference>
<evidence type="ECO:0000256" key="1">
    <source>
        <dbReference type="ARBA" id="ARBA00004711"/>
    </source>
</evidence>
<dbReference type="Gene3D" id="3.90.870.50">
    <property type="match status" value="1"/>
</dbReference>
<dbReference type="InterPro" id="IPR036046">
    <property type="entry name" value="Acylphosphatase-like_dom_sf"/>
</dbReference>
<dbReference type="InterPro" id="IPR055128">
    <property type="entry name" value="HypF_C_2"/>
</dbReference>
<comment type="similarity">
    <text evidence="2 8">Belongs to the carbamoyltransferase HypF family.</text>
</comment>
<evidence type="ECO:0000256" key="8">
    <source>
        <dbReference type="PIRNR" id="PIRNR006256"/>
    </source>
</evidence>
<dbReference type="PIRSF" id="PIRSF006256">
    <property type="entry name" value="CMPcnvr_hdrg_mat"/>
    <property type="match status" value="1"/>
</dbReference>
<dbReference type="Pfam" id="PF01300">
    <property type="entry name" value="Sua5_yciO_yrdC"/>
    <property type="match status" value="1"/>
</dbReference>
<comment type="pathway">
    <text evidence="1 8">Protein modification; [NiFe] hydrogenase maturation.</text>
</comment>
<dbReference type="Pfam" id="PF17788">
    <property type="entry name" value="HypF_C"/>
    <property type="match status" value="1"/>
</dbReference>
<dbReference type="InterPro" id="IPR041440">
    <property type="entry name" value="HypF_C"/>
</dbReference>
<evidence type="ECO:0000256" key="2">
    <source>
        <dbReference type="ARBA" id="ARBA00008097"/>
    </source>
</evidence>
<dbReference type="InterPro" id="IPR001792">
    <property type="entry name" value="Acylphosphatase-like_dom"/>
</dbReference>
<reference evidence="12 13" key="1">
    <citation type="submission" date="2024-01" db="EMBL/GenBank/DDBJ databases">
        <title>Mesobacterium rodlantinim sp. nov., isolated from shallow sea hydrothermal systems off Kueishantao Island.</title>
        <authorList>
            <person name="Su Z."/>
            <person name="Tang K."/>
        </authorList>
    </citation>
    <scope>NUCLEOTIDE SEQUENCE [LARGE SCALE GENOMIC DNA]</scope>
    <source>
        <strain evidence="12 13">TK19101</strain>
    </source>
</reference>
<dbReference type="Pfam" id="PF07503">
    <property type="entry name" value="zf-HYPF"/>
    <property type="match status" value="2"/>
</dbReference>
<dbReference type="InterPro" id="IPR011125">
    <property type="entry name" value="Znf_HypF"/>
</dbReference>
<name>A0ABU6HMX1_9RHOB</name>
<keyword evidence="5" id="KW-0863">Zinc-finger</keyword>
<comment type="catalytic activity">
    <reaction evidence="9">
        <text>an acyl phosphate + H2O = a carboxylate + phosphate + H(+)</text>
        <dbReference type="Rhea" id="RHEA:14965"/>
        <dbReference type="ChEBI" id="CHEBI:15377"/>
        <dbReference type="ChEBI" id="CHEBI:15378"/>
        <dbReference type="ChEBI" id="CHEBI:29067"/>
        <dbReference type="ChEBI" id="CHEBI:43474"/>
        <dbReference type="ChEBI" id="CHEBI:59918"/>
        <dbReference type="EC" id="3.6.1.7"/>
    </reaction>
</comment>
<evidence type="ECO:0000259" key="10">
    <source>
        <dbReference type="PROSITE" id="PS51160"/>
    </source>
</evidence>
<feature type="active site" evidence="9">
    <location>
        <position position="28"/>
    </location>
</feature>
<dbReference type="EMBL" id="JAYLLH010000028">
    <property type="protein sequence ID" value="MEC3862778.1"/>
    <property type="molecule type" value="Genomic_DNA"/>
</dbReference>
<keyword evidence="6" id="KW-0862">Zinc</keyword>
<evidence type="ECO:0000256" key="7">
    <source>
        <dbReference type="ARBA" id="ARBA00048220"/>
    </source>
</evidence>
<dbReference type="InterPro" id="IPR004421">
    <property type="entry name" value="Carbamoyltransferase_HypF"/>
</dbReference>
<dbReference type="InterPro" id="IPR051060">
    <property type="entry name" value="Carbamoyltrans_HypF-like"/>
</dbReference>
<dbReference type="NCBIfam" id="TIGR00143">
    <property type="entry name" value="hypF"/>
    <property type="match status" value="1"/>
</dbReference>
<keyword evidence="9" id="KW-0378">Hydrolase</keyword>
<comment type="caution">
    <text evidence="12">The sequence shown here is derived from an EMBL/GenBank/DDBJ whole genome shotgun (WGS) entry which is preliminary data.</text>
</comment>
<evidence type="ECO:0000256" key="3">
    <source>
        <dbReference type="ARBA" id="ARBA00022598"/>
    </source>
</evidence>
<evidence type="ECO:0000256" key="5">
    <source>
        <dbReference type="ARBA" id="ARBA00022771"/>
    </source>
</evidence>
<dbReference type="Proteomes" id="UP001348149">
    <property type="component" value="Unassembled WGS sequence"/>
</dbReference>
<dbReference type="PROSITE" id="PS51163">
    <property type="entry name" value="YRDC"/>
    <property type="match status" value="1"/>
</dbReference>
<dbReference type="InterPro" id="IPR017945">
    <property type="entry name" value="DHBP_synth_RibB-like_a/b_dom"/>
</dbReference>
<evidence type="ECO:0000256" key="4">
    <source>
        <dbReference type="ARBA" id="ARBA00022723"/>
    </source>
</evidence>
<evidence type="ECO:0000256" key="6">
    <source>
        <dbReference type="ARBA" id="ARBA00022833"/>
    </source>
</evidence>
<dbReference type="GO" id="GO:0016874">
    <property type="term" value="F:ligase activity"/>
    <property type="evidence" value="ECO:0007669"/>
    <property type="project" value="UniProtKB-KW"/>
</dbReference>
<keyword evidence="4" id="KW-0479">Metal-binding</keyword>
<dbReference type="Gene3D" id="3.30.110.120">
    <property type="match status" value="1"/>
</dbReference>
<protein>
    <recommendedName>
        <fullName evidence="8">Carbamoyltransferase HypF</fullName>
        <ecNumber evidence="8">6.2.-.-</ecNumber>
    </recommendedName>
</protein>
<gene>
    <name evidence="12" type="primary">hypF</name>
    <name evidence="12" type="ORF">VK792_15910</name>
</gene>
<dbReference type="EC" id="6.2.-.-" evidence="8"/>
<dbReference type="SUPFAM" id="SSF55821">
    <property type="entry name" value="YrdC/RibB"/>
    <property type="match status" value="1"/>
</dbReference>
<keyword evidence="13" id="KW-1185">Reference proteome</keyword>
<dbReference type="SUPFAM" id="SSF54975">
    <property type="entry name" value="Acylphosphatase/BLUF domain-like"/>
    <property type="match status" value="1"/>
</dbReference>
<organism evidence="12 13">
    <name type="scientific">Mesobacterium hydrothermale</name>
    <dbReference type="NCBI Taxonomy" id="3111907"/>
    <lineage>
        <taxon>Bacteria</taxon>
        <taxon>Pseudomonadati</taxon>
        <taxon>Pseudomonadota</taxon>
        <taxon>Alphaproteobacteria</taxon>
        <taxon>Rhodobacterales</taxon>
        <taxon>Roseobacteraceae</taxon>
        <taxon>Mesobacterium</taxon>
    </lineage>
</organism>
<dbReference type="PANTHER" id="PTHR42959:SF1">
    <property type="entry name" value="CARBAMOYLTRANSFERASE HYPF"/>
    <property type="match status" value="1"/>
</dbReference>
<evidence type="ECO:0000259" key="11">
    <source>
        <dbReference type="PROSITE" id="PS51163"/>
    </source>
</evidence>
<dbReference type="Gene3D" id="3.30.420.40">
    <property type="match status" value="1"/>
</dbReference>
<keyword evidence="3 12" id="KW-0436">Ligase</keyword>
<dbReference type="Pfam" id="PF00708">
    <property type="entry name" value="Acylphosphatase"/>
    <property type="match status" value="1"/>
</dbReference>
<evidence type="ECO:0000313" key="12">
    <source>
        <dbReference type="EMBL" id="MEC3862778.1"/>
    </source>
</evidence>
<dbReference type="InterPro" id="IPR006070">
    <property type="entry name" value="Sua5-like_dom"/>
</dbReference>
<feature type="active site" evidence="9">
    <location>
        <position position="46"/>
    </location>
</feature>